<dbReference type="InterPro" id="IPR004041">
    <property type="entry name" value="NAF_dom"/>
</dbReference>
<keyword evidence="7" id="KW-0418">Kinase</keyword>
<evidence type="ECO:0000256" key="2">
    <source>
        <dbReference type="ARBA" id="ARBA00006234"/>
    </source>
</evidence>
<dbReference type="FunFam" id="3.30.200.20:FF:000042">
    <property type="entry name" value="Aurora kinase A"/>
    <property type="match status" value="1"/>
</dbReference>
<dbReference type="PANTHER" id="PTHR43895:SF160">
    <property type="entry name" value="CBL-INTERACTING SERINE_THREONINE-PROTEIN KINASE 14"/>
    <property type="match status" value="1"/>
</dbReference>
<dbReference type="PROSITE" id="PS50816">
    <property type="entry name" value="NAF"/>
    <property type="match status" value="1"/>
</dbReference>
<evidence type="ECO:0000259" key="16">
    <source>
        <dbReference type="PROSITE" id="PS50816"/>
    </source>
</evidence>
<dbReference type="GO" id="GO:0007165">
    <property type="term" value="P:signal transduction"/>
    <property type="evidence" value="ECO:0007669"/>
    <property type="project" value="InterPro"/>
</dbReference>
<dbReference type="InterPro" id="IPR011009">
    <property type="entry name" value="Kinase-like_dom_sf"/>
</dbReference>
<evidence type="ECO:0000313" key="17">
    <source>
        <dbReference type="EMBL" id="KAJ8753811.1"/>
    </source>
</evidence>
<feature type="domain" description="Protein kinase" evidence="15">
    <location>
        <begin position="49"/>
        <end position="303"/>
    </location>
</feature>
<dbReference type="PROSITE" id="PS50011">
    <property type="entry name" value="PROTEIN_KINASE_DOM"/>
    <property type="match status" value="1"/>
</dbReference>
<dbReference type="SMART" id="SM00220">
    <property type="entry name" value="S_TKc"/>
    <property type="match status" value="1"/>
</dbReference>
<comment type="cofactor">
    <cofactor evidence="1">
        <name>Mn(2+)</name>
        <dbReference type="ChEBI" id="CHEBI:29035"/>
    </cofactor>
</comment>
<keyword evidence="5" id="KW-0808">Transferase</keyword>
<evidence type="ECO:0000256" key="6">
    <source>
        <dbReference type="ARBA" id="ARBA00022741"/>
    </source>
</evidence>
<keyword evidence="4 13" id="KW-0723">Serine/threonine-protein kinase</keyword>
<evidence type="ECO:0000256" key="9">
    <source>
        <dbReference type="ARBA" id="ARBA00023211"/>
    </source>
</evidence>
<protein>
    <recommendedName>
        <fullName evidence="3">non-specific serine/threonine protein kinase</fullName>
        <ecNumber evidence="3">2.7.11.1</ecNumber>
    </recommendedName>
</protein>
<comment type="catalytic activity">
    <reaction evidence="11">
        <text>L-seryl-[protein] + ATP = O-phospho-L-seryl-[protein] + ADP + H(+)</text>
        <dbReference type="Rhea" id="RHEA:17989"/>
        <dbReference type="Rhea" id="RHEA-COMP:9863"/>
        <dbReference type="Rhea" id="RHEA-COMP:11604"/>
        <dbReference type="ChEBI" id="CHEBI:15378"/>
        <dbReference type="ChEBI" id="CHEBI:29999"/>
        <dbReference type="ChEBI" id="CHEBI:30616"/>
        <dbReference type="ChEBI" id="CHEBI:83421"/>
        <dbReference type="ChEBI" id="CHEBI:456216"/>
        <dbReference type="EC" id="2.7.11.1"/>
    </reaction>
</comment>
<keyword evidence="14" id="KW-0812">Transmembrane</keyword>
<organism evidence="17 18">
    <name type="scientific">Erythroxylum novogranatense</name>
    <dbReference type="NCBI Taxonomy" id="1862640"/>
    <lineage>
        <taxon>Eukaryota</taxon>
        <taxon>Viridiplantae</taxon>
        <taxon>Streptophyta</taxon>
        <taxon>Embryophyta</taxon>
        <taxon>Tracheophyta</taxon>
        <taxon>Spermatophyta</taxon>
        <taxon>Magnoliopsida</taxon>
        <taxon>eudicotyledons</taxon>
        <taxon>Gunneridae</taxon>
        <taxon>Pentapetalae</taxon>
        <taxon>rosids</taxon>
        <taxon>fabids</taxon>
        <taxon>Malpighiales</taxon>
        <taxon>Erythroxylaceae</taxon>
        <taxon>Erythroxylum</taxon>
    </lineage>
</organism>
<dbReference type="GO" id="GO:0005524">
    <property type="term" value="F:ATP binding"/>
    <property type="evidence" value="ECO:0007669"/>
    <property type="project" value="UniProtKB-UniRule"/>
</dbReference>
<evidence type="ECO:0000256" key="1">
    <source>
        <dbReference type="ARBA" id="ARBA00001936"/>
    </source>
</evidence>
<evidence type="ECO:0000256" key="13">
    <source>
        <dbReference type="RuleBase" id="RU000304"/>
    </source>
</evidence>
<evidence type="ECO:0000259" key="15">
    <source>
        <dbReference type="PROSITE" id="PS50011"/>
    </source>
</evidence>
<evidence type="ECO:0000256" key="11">
    <source>
        <dbReference type="ARBA" id="ARBA00048679"/>
    </source>
</evidence>
<comment type="similarity">
    <text evidence="2">Belongs to the protein kinase superfamily. CAMK Ser/Thr protein kinase family. SNF1 subfamily.</text>
</comment>
<dbReference type="SUPFAM" id="SSF56112">
    <property type="entry name" value="Protein kinase-like (PK-like)"/>
    <property type="match status" value="1"/>
</dbReference>
<keyword evidence="9" id="KW-0464">Manganese</keyword>
<keyword evidence="14" id="KW-0472">Membrane</keyword>
<proteinExistence type="inferred from homology"/>
<dbReference type="PROSITE" id="PS00108">
    <property type="entry name" value="PROTEIN_KINASE_ST"/>
    <property type="match status" value="1"/>
</dbReference>
<dbReference type="PANTHER" id="PTHR43895">
    <property type="entry name" value="CALCIUM/CALMODULIN-DEPENDENT PROTEIN KINASE KINASE-RELATED"/>
    <property type="match status" value="1"/>
</dbReference>
<dbReference type="GO" id="GO:0004674">
    <property type="term" value="F:protein serine/threonine kinase activity"/>
    <property type="evidence" value="ECO:0007669"/>
    <property type="project" value="UniProtKB-KW"/>
</dbReference>
<dbReference type="Gene3D" id="3.30.310.80">
    <property type="entry name" value="Kinase associated domain 1, KA1"/>
    <property type="match status" value="1"/>
</dbReference>
<dbReference type="AlphaFoldDB" id="A0AAV8SP76"/>
<dbReference type="InterPro" id="IPR000719">
    <property type="entry name" value="Prot_kinase_dom"/>
</dbReference>
<evidence type="ECO:0000256" key="10">
    <source>
        <dbReference type="ARBA" id="ARBA00047899"/>
    </source>
</evidence>
<keyword evidence="6 12" id="KW-0547">Nucleotide-binding</keyword>
<comment type="catalytic activity">
    <reaction evidence="10">
        <text>L-threonyl-[protein] + ATP = O-phospho-L-threonyl-[protein] + ADP + H(+)</text>
        <dbReference type="Rhea" id="RHEA:46608"/>
        <dbReference type="Rhea" id="RHEA-COMP:11060"/>
        <dbReference type="Rhea" id="RHEA-COMP:11605"/>
        <dbReference type="ChEBI" id="CHEBI:15378"/>
        <dbReference type="ChEBI" id="CHEBI:30013"/>
        <dbReference type="ChEBI" id="CHEBI:30616"/>
        <dbReference type="ChEBI" id="CHEBI:61977"/>
        <dbReference type="ChEBI" id="CHEBI:456216"/>
        <dbReference type="EC" id="2.7.11.1"/>
    </reaction>
</comment>
<feature type="domain" description="NAF" evidence="16">
    <location>
        <begin position="324"/>
        <end position="348"/>
    </location>
</feature>
<sequence>MINAKGKQNHLTIVHTYRRRRSPDMAENAGGNYPVTGDARGIVNLFGKYEVGKLLGCGAFAKVYHARDVRTGQSVAIKTVSKQKVLKGGFTGHVKREISILRRLRHPHIVKIFEVLATKSKIYFVLEFAKCGVLFSKVARGRLSEDLSRRYFQQLISAVGFCHARGVFHRDLKPENLLLDENSDLKVSDFGLSAVQEQVRPDGLLHTVCGTPAYVAPEILAKKGYVGARVDVWSCGIILFVLVAGYLPFNDTNLIKMYRKIYTGKFRCPVWTSPELRRLLSRLLDTNPETRITIDEILRDPWFRKDYRDINSHLEDIDLMNHHESGNFLNAFGIISFSSGLDLSGLFDDSDISVSCERFVSSESPEHIIERVAEAAMAENVIVKKKEDWGAKLEGRNGNFAMIVEIYRLNDELVLVEVKQKEICVGLELVQEIWKHKLRPKLDGLIYQLKTPVVSDE</sequence>
<feature type="transmembrane region" description="Helical" evidence="14">
    <location>
        <begin position="230"/>
        <end position="249"/>
    </location>
</feature>
<evidence type="ECO:0000313" key="18">
    <source>
        <dbReference type="Proteomes" id="UP001159364"/>
    </source>
</evidence>
<evidence type="ECO:0000256" key="7">
    <source>
        <dbReference type="ARBA" id="ARBA00022777"/>
    </source>
</evidence>
<dbReference type="EMBL" id="JAIWQS010000009">
    <property type="protein sequence ID" value="KAJ8753811.1"/>
    <property type="molecule type" value="Genomic_DNA"/>
</dbReference>
<evidence type="ECO:0000256" key="8">
    <source>
        <dbReference type="ARBA" id="ARBA00022840"/>
    </source>
</evidence>
<feature type="binding site" evidence="12">
    <location>
        <position position="78"/>
    </location>
    <ligand>
        <name>ATP</name>
        <dbReference type="ChEBI" id="CHEBI:30616"/>
    </ligand>
</feature>
<evidence type="ECO:0000256" key="12">
    <source>
        <dbReference type="PROSITE-ProRule" id="PRU10141"/>
    </source>
</evidence>
<dbReference type="Proteomes" id="UP001159364">
    <property type="component" value="Linkage Group LG09"/>
</dbReference>
<dbReference type="InterPro" id="IPR018451">
    <property type="entry name" value="NAF/FISL_domain"/>
</dbReference>
<dbReference type="PROSITE" id="PS00107">
    <property type="entry name" value="PROTEIN_KINASE_ATP"/>
    <property type="match status" value="1"/>
</dbReference>
<dbReference type="Pfam" id="PF00069">
    <property type="entry name" value="Pkinase"/>
    <property type="match status" value="1"/>
</dbReference>
<keyword evidence="8 12" id="KW-0067">ATP-binding</keyword>
<dbReference type="Pfam" id="PF03822">
    <property type="entry name" value="NAF"/>
    <property type="match status" value="1"/>
</dbReference>
<accession>A0AAV8SP76</accession>
<gene>
    <name evidence="17" type="ORF">K2173_000065</name>
</gene>
<evidence type="ECO:0000256" key="14">
    <source>
        <dbReference type="SAM" id="Phobius"/>
    </source>
</evidence>
<dbReference type="CDD" id="cd12195">
    <property type="entry name" value="CIPK_C"/>
    <property type="match status" value="1"/>
</dbReference>
<keyword evidence="18" id="KW-1185">Reference proteome</keyword>
<evidence type="ECO:0000256" key="3">
    <source>
        <dbReference type="ARBA" id="ARBA00012513"/>
    </source>
</evidence>
<reference evidence="17 18" key="1">
    <citation type="submission" date="2021-09" db="EMBL/GenBank/DDBJ databases">
        <title>Genomic insights and catalytic innovation underlie evolution of tropane alkaloids biosynthesis.</title>
        <authorList>
            <person name="Wang Y.-J."/>
            <person name="Tian T."/>
            <person name="Huang J.-P."/>
            <person name="Huang S.-X."/>
        </authorList>
    </citation>
    <scope>NUCLEOTIDE SEQUENCE [LARGE SCALE GENOMIC DNA]</scope>
    <source>
        <strain evidence="17">KIB-2018</strain>
        <tissue evidence="17">Leaf</tissue>
    </source>
</reference>
<name>A0AAV8SP76_9ROSI</name>
<comment type="caution">
    <text evidence="17">The sequence shown here is derived from an EMBL/GenBank/DDBJ whole genome shotgun (WGS) entry which is preliminary data.</text>
</comment>
<evidence type="ECO:0000256" key="4">
    <source>
        <dbReference type="ARBA" id="ARBA00022527"/>
    </source>
</evidence>
<dbReference type="InterPro" id="IPR017441">
    <property type="entry name" value="Protein_kinase_ATP_BS"/>
</dbReference>
<keyword evidence="14" id="KW-1133">Transmembrane helix</keyword>
<dbReference type="InterPro" id="IPR008271">
    <property type="entry name" value="Ser/Thr_kinase_AS"/>
</dbReference>
<evidence type="ECO:0000256" key="5">
    <source>
        <dbReference type="ARBA" id="ARBA00022679"/>
    </source>
</evidence>
<dbReference type="Gene3D" id="1.10.510.10">
    <property type="entry name" value="Transferase(Phosphotransferase) domain 1"/>
    <property type="match status" value="1"/>
</dbReference>
<dbReference type="EC" id="2.7.11.1" evidence="3"/>
<dbReference type="FunFam" id="1.10.510.10:FF:000653">
    <property type="entry name" value="Non-specific serine/threonine protein kinase"/>
    <property type="match status" value="1"/>
</dbReference>